<sequence>MRDRLFTNLTFFCLFIAIGLVTDSKHSAADEWRGWMGNDRDGVYRETGVIDQIPEDGLEIKWRTPVEGGYAGPAVSDGKVFVFDYVKASGSAFNHPTSRVSLSGNERLMALDQQTGEPIWEHTYECVYNISYPAGPRCTPTIDEDRVYILGSQGDLRCLDINDGSLIWKKSLTADFSAEVPLWGFSAHPLIEGDLLYTMVGGDGQAVVAMDKMTGEVKWKAIDDTAGYCPPSIVDFGGKRQLMVYHPTAVTSLDPTDGSQHWTIPIKPSYEMSINRPMVDGNKMYVSGIQYAAVLIELSGTANDESSDDSITAKEVWRSENNEAVHCANSTPMFVDGIIYGADCNKGSLIAVDANDGTRLWKTFEATRPDEKRFIKHGTCFLTRMGETDRYLIFTELGDLQIAKLTRDQYENLGSFHVLEPTGEAFGRDVVWSHPAYADRTAYIRNDKEIVAVSLAK</sequence>
<dbReference type="InterPro" id="IPR018391">
    <property type="entry name" value="PQQ_b-propeller_rpt"/>
</dbReference>
<dbReference type="Pfam" id="PF13360">
    <property type="entry name" value="PQQ_2"/>
    <property type="match status" value="1"/>
</dbReference>
<dbReference type="Gene3D" id="2.40.10.480">
    <property type="match status" value="1"/>
</dbReference>
<evidence type="ECO:0000313" key="3">
    <source>
        <dbReference type="Proteomes" id="UP000322699"/>
    </source>
</evidence>
<protein>
    <submittedName>
        <fullName evidence="2">Outer membrane protein assembly factor BamB</fullName>
    </submittedName>
</protein>
<dbReference type="PANTHER" id="PTHR34512">
    <property type="entry name" value="CELL SURFACE PROTEIN"/>
    <property type="match status" value="1"/>
</dbReference>
<name>A0A5B1CRR2_9BACT</name>
<dbReference type="AlphaFoldDB" id="A0A5B1CRR2"/>
<dbReference type="Proteomes" id="UP000322699">
    <property type="component" value="Unassembled WGS sequence"/>
</dbReference>
<organism evidence="2 3">
    <name type="scientific">Rubripirellula obstinata</name>
    <dbReference type="NCBI Taxonomy" id="406547"/>
    <lineage>
        <taxon>Bacteria</taxon>
        <taxon>Pseudomonadati</taxon>
        <taxon>Planctomycetota</taxon>
        <taxon>Planctomycetia</taxon>
        <taxon>Pirellulales</taxon>
        <taxon>Pirellulaceae</taxon>
        <taxon>Rubripirellula</taxon>
    </lineage>
</organism>
<dbReference type="SUPFAM" id="SSF50998">
    <property type="entry name" value="Quinoprotein alcohol dehydrogenase-like"/>
    <property type="match status" value="1"/>
</dbReference>
<reference evidence="2 3" key="1">
    <citation type="submission" date="2019-08" db="EMBL/GenBank/DDBJ databases">
        <title>Deep-cultivation of Planctomycetes and their phenomic and genomic characterization uncovers novel biology.</title>
        <authorList>
            <person name="Wiegand S."/>
            <person name="Jogler M."/>
            <person name="Boedeker C."/>
            <person name="Pinto D."/>
            <person name="Vollmers J."/>
            <person name="Rivas-Marin E."/>
            <person name="Kohn T."/>
            <person name="Peeters S.H."/>
            <person name="Heuer A."/>
            <person name="Rast P."/>
            <person name="Oberbeckmann S."/>
            <person name="Bunk B."/>
            <person name="Jeske O."/>
            <person name="Meyerdierks A."/>
            <person name="Storesund J.E."/>
            <person name="Kallscheuer N."/>
            <person name="Luecker S."/>
            <person name="Lage O.M."/>
            <person name="Pohl T."/>
            <person name="Merkel B.J."/>
            <person name="Hornburger P."/>
            <person name="Mueller R.-W."/>
            <person name="Bruemmer F."/>
            <person name="Labrenz M."/>
            <person name="Spormann A.M."/>
            <person name="Op Den Camp H."/>
            <person name="Overmann J."/>
            <person name="Amann R."/>
            <person name="Jetten M.S.M."/>
            <person name="Mascher T."/>
            <person name="Medema M.H."/>
            <person name="Devos D.P."/>
            <person name="Kaster A.-K."/>
            <person name="Ovreas L."/>
            <person name="Rohde M."/>
            <person name="Galperin M.Y."/>
            <person name="Jogler C."/>
        </authorList>
    </citation>
    <scope>NUCLEOTIDE SEQUENCE [LARGE SCALE GENOMIC DNA]</scope>
    <source>
        <strain evidence="2 3">LF1</strain>
    </source>
</reference>
<dbReference type="RefSeq" id="WP_235033443.1">
    <property type="nucleotide sequence ID" value="NZ_LWSK01000028.1"/>
</dbReference>
<comment type="caution">
    <text evidence="2">The sequence shown here is derived from an EMBL/GenBank/DDBJ whole genome shotgun (WGS) entry which is preliminary data.</text>
</comment>
<dbReference type="PANTHER" id="PTHR34512:SF30">
    <property type="entry name" value="OUTER MEMBRANE PROTEIN ASSEMBLY FACTOR BAMB"/>
    <property type="match status" value="1"/>
</dbReference>
<evidence type="ECO:0000313" key="2">
    <source>
        <dbReference type="EMBL" id="KAA1262073.1"/>
    </source>
</evidence>
<dbReference type="InterPro" id="IPR011047">
    <property type="entry name" value="Quinoprotein_ADH-like_sf"/>
</dbReference>
<keyword evidence="3" id="KW-1185">Reference proteome</keyword>
<gene>
    <name evidence="2" type="primary">bamB_3</name>
    <name evidence="2" type="ORF">LF1_46340</name>
</gene>
<feature type="domain" description="Pyrrolo-quinoline quinone repeat" evidence="1">
    <location>
        <begin position="105"/>
        <end position="363"/>
    </location>
</feature>
<evidence type="ECO:0000259" key="1">
    <source>
        <dbReference type="Pfam" id="PF13360"/>
    </source>
</evidence>
<dbReference type="EMBL" id="VRLW01000001">
    <property type="protein sequence ID" value="KAA1262073.1"/>
    <property type="molecule type" value="Genomic_DNA"/>
</dbReference>
<dbReference type="InterPro" id="IPR015943">
    <property type="entry name" value="WD40/YVTN_repeat-like_dom_sf"/>
</dbReference>
<dbReference type="Gene3D" id="2.130.10.10">
    <property type="entry name" value="YVTN repeat-like/Quinoprotein amine dehydrogenase"/>
    <property type="match status" value="1"/>
</dbReference>
<dbReference type="InterPro" id="IPR002372">
    <property type="entry name" value="PQQ_rpt_dom"/>
</dbReference>
<dbReference type="SMART" id="SM00564">
    <property type="entry name" value="PQQ"/>
    <property type="match status" value="4"/>
</dbReference>
<proteinExistence type="predicted"/>
<accession>A0A5B1CRR2</accession>